<keyword evidence="9" id="KW-0675">Receptor</keyword>
<dbReference type="GO" id="GO:0050906">
    <property type="term" value="P:detection of stimulus involved in sensory perception"/>
    <property type="evidence" value="ECO:0007669"/>
    <property type="project" value="UniProtKB-ARBA"/>
</dbReference>
<proteinExistence type="inferred from homology"/>
<dbReference type="GO" id="GO:0038023">
    <property type="term" value="F:signaling receptor activity"/>
    <property type="evidence" value="ECO:0007669"/>
    <property type="project" value="InterPro"/>
</dbReference>
<evidence type="ECO:0000256" key="10">
    <source>
        <dbReference type="ARBA" id="ARBA00023180"/>
    </source>
</evidence>
<evidence type="ECO:0000256" key="15">
    <source>
        <dbReference type="SAM" id="Phobius"/>
    </source>
</evidence>
<evidence type="ECO:0000259" key="16">
    <source>
        <dbReference type="SMART" id="SM00918"/>
    </source>
</evidence>
<dbReference type="PANTHER" id="PTHR42643">
    <property type="entry name" value="IONOTROPIC RECEPTOR 20A-RELATED"/>
    <property type="match status" value="1"/>
</dbReference>
<dbReference type="OrthoDB" id="6117597at2759"/>
<evidence type="ECO:0000256" key="6">
    <source>
        <dbReference type="ARBA" id="ARBA00022989"/>
    </source>
</evidence>
<evidence type="ECO:0000256" key="3">
    <source>
        <dbReference type="ARBA" id="ARBA00022448"/>
    </source>
</evidence>
<feature type="transmembrane region" description="Helical" evidence="15">
    <location>
        <begin position="185"/>
        <end position="209"/>
    </location>
</feature>
<feature type="binding site" evidence="13">
    <location>
        <position position="243"/>
    </location>
    <ligand>
        <name>L-glutamate</name>
        <dbReference type="ChEBI" id="CHEBI:29985"/>
    </ligand>
</feature>
<keyword evidence="3" id="KW-0813">Transport</keyword>
<evidence type="ECO:0000256" key="5">
    <source>
        <dbReference type="ARBA" id="ARBA00022692"/>
    </source>
</evidence>
<feature type="transmembrane region" description="Helical" evidence="15">
    <location>
        <begin position="131"/>
        <end position="151"/>
    </location>
</feature>
<evidence type="ECO:0000313" key="17">
    <source>
        <dbReference type="EMBL" id="GFT61854.1"/>
    </source>
</evidence>
<evidence type="ECO:0000256" key="14">
    <source>
        <dbReference type="PIRSR" id="PIRSR601508-2"/>
    </source>
</evidence>
<dbReference type="InterPro" id="IPR019594">
    <property type="entry name" value="Glu/Gly-bd"/>
</dbReference>
<dbReference type="GO" id="GO:0015276">
    <property type="term" value="F:ligand-gated monoatomic ion channel activity"/>
    <property type="evidence" value="ECO:0007669"/>
    <property type="project" value="InterPro"/>
</dbReference>
<keyword evidence="18" id="KW-1185">Reference proteome</keyword>
<evidence type="ECO:0000313" key="18">
    <source>
        <dbReference type="Proteomes" id="UP000887013"/>
    </source>
</evidence>
<dbReference type="PRINTS" id="PR00177">
    <property type="entry name" value="NMDARECEPTOR"/>
</dbReference>
<dbReference type="EMBL" id="BMAW01019136">
    <property type="protein sequence ID" value="GFT61854.1"/>
    <property type="molecule type" value="Genomic_DNA"/>
</dbReference>
<keyword evidence="10" id="KW-0325">Glycoprotein</keyword>
<feature type="binding site" evidence="13">
    <location>
        <position position="94"/>
    </location>
    <ligand>
        <name>L-glutamate</name>
        <dbReference type="ChEBI" id="CHEBI:29985"/>
    </ligand>
</feature>
<evidence type="ECO:0000256" key="11">
    <source>
        <dbReference type="ARBA" id="ARBA00023286"/>
    </source>
</evidence>
<reference evidence="17" key="1">
    <citation type="submission" date="2020-08" db="EMBL/GenBank/DDBJ databases">
        <title>Multicomponent nature underlies the extraordinary mechanical properties of spider dragline silk.</title>
        <authorList>
            <person name="Kono N."/>
            <person name="Nakamura H."/>
            <person name="Mori M."/>
            <person name="Yoshida Y."/>
            <person name="Ohtoshi R."/>
            <person name="Malay A.D."/>
            <person name="Moran D.A.P."/>
            <person name="Tomita M."/>
            <person name="Numata K."/>
            <person name="Arakawa K."/>
        </authorList>
    </citation>
    <scope>NUCLEOTIDE SEQUENCE</scope>
</reference>
<dbReference type="GO" id="GO:0005886">
    <property type="term" value="C:plasma membrane"/>
    <property type="evidence" value="ECO:0007669"/>
    <property type="project" value="UniProtKB-SubCell"/>
</dbReference>
<evidence type="ECO:0000256" key="8">
    <source>
        <dbReference type="ARBA" id="ARBA00023136"/>
    </source>
</evidence>
<dbReference type="InterPro" id="IPR001320">
    <property type="entry name" value="Iontro_rcpt_C"/>
</dbReference>
<evidence type="ECO:0000256" key="4">
    <source>
        <dbReference type="ARBA" id="ARBA00022475"/>
    </source>
</evidence>
<protein>
    <submittedName>
        <fullName evidence="17">Lig_chan-Glu_bd domain-containing protein</fullName>
    </submittedName>
</protein>
<feature type="domain" description="Ionotropic glutamate receptor L-glutamate and glycine-binding" evidence="16">
    <location>
        <begin position="14"/>
        <end position="78"/>
    </location>
</feature>
<dbReference type="InterPro" id="IPR052192">
    <property type="entry name" value="Insect_Ionotropic_Sensory_Rcpt"/>
</dbReference>
<dbReference type="AlphaFoldDB" id="A0A8X6PBG5"/>
<sequence>MVRFPSLVKIAILPIKHVIEINKTGNDKSIFSGAEGKLLEVISSALRFQHDIVISPDGELGRLNKSGNWTGIIGLIQRDQADLGLSFLAITEKRQEVVDFTSSYTIQGVTFLVEKPGTIRGAGTFIYPFDAITWVSTAAILVCLPFIFAFFPNIRINILKLLIDLFGSLLRQPLEIKDNSLKSKFLVISWLIFSMIISFGYSACLLSFITLPLHEQPIRNFLELSNAVKKGTHKCLMLKGISTISFLINAEEEYLRFLGQSVEENEWYYEASDTLNEKIITKNTAVSNIQFNLQMLNAKLTSDSYLLSDDVLVSWKIGIAVRKSFCCKRALDTVIGRISNAGLVEKFQREELQNIRRTSLLNEASIETEKQITLDDLSGALIIIAAGLTLSLFVFLSEILYYRINTVGKIL</sequence>
<evidence type="ECO:0000256" key="9">
    <source>
        <dbReference type="ARBA" id="ARBA00023170"/>
    </source>
</evidence>
<dbReference type="Gene3D" id="3.40.190.10">
    <property type="entry name" value="Periplasmic binding protein-like II"/>
    <property type="match status" value="1"/>
</dbReference>
<evidence type="ECO:0000256" key="1">
    <source>
        <dbReference type="ARBA" id="ARBA00004651"/>
    </source>
</evidence>
<dbReference type="Proteomes" id="UP000887013">
    <property type="component" value="Unassembled WGS sequence"/>
</dbReference>
<feature type="transmembrane region" description="Helical" evidence="15">
    <location>
        <begin position="380"/>
        <end position="402"/>
    </location>
</feature>
<name>A0A8X6PBG5_NEPPI</name>
<dbReference type="SUPFAM" id="SSF53850">
    <property type="entry name" value="Periplasmic binding protein-like II"/>
    <property type="match status" value="1"/>
</dbReference>
<keyword evidence="8 15" id="KW-0472">Membrane</keyword>
<evidence type="ECO:0000256" key="13">
    <source>
        <dbReference type="PIRSR" id="PIRSR601508-1"/>
    </source>
</evidence>
<feature type="binding site" evidence="13">
    <location>
        <position position="242"/>
    </location>
    <ligand>
        <name>L-glutamate</name>
        <dbReference type="ChEBI" id="CHEBI:29985"/>
    </ligand>
</feature>
<keyword evidence="7" id="KW-0406">Ion transport</keyword>
<comment type="similarity">
    <text evidence="2">Belongs to the glutamate-gated ion channel (TC 1.A.10.1) family.</text>
</comment>
<keyword evidence="11" id="KW-1071">Ligand-gated ion channel</keyword>
<evidence type="ECO:0000256" key="12">
    <source>
        <dbReference type="ARBA" id="ARBA00023303"/>
    </source>
</evidence>
<dbReference type="Pfam" id="PF10613">
    <property type="entry name" value="Lig_chan-Glu_bd"/>
    <property type="match status" value="1"/>
</dbReference>
<keyword evidence="5 15" id="KW-0812">Transmembrane</keyword>
<gene>
    <name evidence="17" type="primary">AVEN_154600_1</name>
    <name evidence="17" type="ORF">NPIL_510751</name>
</gene>
<comment type="subcellular location">
    <subcellularLocation>
        <location evidence="1">Cell membrane</location>
        <topology evidence="1">Multi-pass membrane protein</topology>
    </subcellularLocation>
</comment>
<organism evidence="17 18">
    <name type="scientific">Nephila pilipes</name>
    <name type="common">Giant wood spider</name>
    <name type="synonym">Nephila maculata</name>
    <dbReference type="NCBI Taxonomy" id="299642"/>
    <lineage>
        <taxon>Eukaryota</taxon>
        <taxon>Metazoa</taxon>
        <taxon>Ecdysozoa</taxon>
        <taxon>Arthropoda</taxon>
        <taxon>Chelicerata</taxon>
        <taxon>Arachnida</taxon>
        <taxon>Araneae</taxon>
        <taxon>Araneomorphae</taxon>
        <taxon>Entelegynae</taxon>
        <taxon>Araneoidea</taxon>
        <taxon>Nephilidae</taxon>
        <taxon>Nephila</taxon>
    </lineage>
</organism>
<dbReference type="PANTHER" id="PTHR42643:SF24">
    <property type="entry name" value="IONOTROPIC RECEPTOR 60A"/>
    <property type="match status" value="1"/>
</dbReference>
<keyword evidence="4" id="KW-1003">Cell membrane</keyword>
<evidence type="ECO:0000256" key="2">
    <source>
        <dbReference type="ARBA" id="ARBA00008685"/>
    </source>
</evidence>
<dbReference type="InterPro" id="IPR001508">
    <property type="entry name" value="Iono_Glu_rcpt_met"/>
</dbReference>
<keyword evidence="12" id="KW-0407">Ion channel</keyword>
<dbReference type="Pfam" id="PF00060">
    <property type="entry name" value="Lig_chan"/>
    <property type="match status" value="1"/>
</dbReference>
<comment type="caution">
    <text evidence="17">The sequence shown here is derived from an EMBL/GenBank/DDBJ whole genome shotgun (WGS) entry which is preliminary data.</text>
</comment>
<dbReference type="Gene3D" id="1.10.287.70">
    <property type="match status" value="1"/>
</dbReference>
<evidence type="ECO:0000256" key="7">
    <source>
        <dbReference type="ARBA" id="ARBA00023065"/>
    </source>
</evidence>
<keyword evidence="6 15" id="KW-1133">Transmembrane helix</keyword>
<accession>A0A8X6PBG5</accession>
<feature type="site" description="Crucial to convey clamshell closure to channel opening" evidence="14">
    <location>
        <position position="218"/>
    </location>
</feature>
<dbReference type="SMART" id="SM00918">
    <property type="entry name" value="Lig_chan-Glu_bd"/>
    <property type="match status" value="1"/>
</dbReference>